<keyword evidence="2" id="KW-1185">Reference proteome</keyword>
<evidence type="ECO:0000313" key="3">
    <source>
        <dbReference type="RefSeq" id="XP_026684242.1"/>
    </source>
</evidence>
<feature type="region of interest" description="Disordered" evidence="1">
    <location>
        <begin position="67"/>
        <end position="91"/>
    </location>
</feature>
<dbReference type="AlphaFoldDB" id="A0A3Q0J6Z4"/>
<accession>A0A3Q0J6Z4</accession>
<dbReference type="RefSeq" id="XP_026684242.1">
    <property type="nucleotide sequence ID" value="XM_026828441.1"/>
</dbReference>
<sequence length="276" mass="31292">MNESYVVIKSSKVVHPKVRAGVESDNSSKIGSVFGRGYGPTKDTVEIKRKRVRNYSNQLQERIKRSLAKRSKKKERMPIRSGSIQPLPPGATMGTENVALYQVDVHQKNEDQGDNVNKMSSSHLVKGDMEFTESEEMENEIMYSLYLKDSDELSECTLHTGGSKIEGKESLWRLRPNIEEGFDEILMTVVSPVSSNDRPNDVKRPETSKVPTQLDGPHHCMGRTLGKVKFSLTEGQLLKHVYLVNKMMRYHETHLNDKECPICQGEEEFQTSSMNS</sequence>
<dbReference type="KEGG" id="dci:103515873"/>
<feature type="compositionally biased region" description="Basic and acidic residues" evidence="1">
    <location>
        <begin position="198"/>
        <end position="207"/>
    </location>
</feature>
<feature type="region of interest" description="Disordered" evidence="1">
    <location>
        <begin position="193"/>
        <end position="218"/>
    </location>
</feature>
<feature type="non-terminal residue" evidence="3">
    <location>
        <position position="276"/>
    </location>
</feature>
<proteinExistence type="predicted"/>
<evidence type="ECO:0000313" key="2">
    <source>
        <dbReference type="Proteomes" id="UP000079169"/>
    </source>
</evidence>
<dbReference type="GeneID" id="103515873"/>
<gene>
    <name evidence="3" type="primary">LOC103515873</name>
</gene>
<dbReference type="Proteomes" id="UP000079169">
    <property type="component" value="Unplaced"/>
</dbReference>
<organism evidence="2 3">
    <name type="scientific">Diaphorina citri</name>
    <name type="common">Asian citrus psyllid</name>
    <dbReference type="NCBI Taxonomy" id="121845"/>
    <lineage>
        <taxon>Eukaryota</taxon>
        <taxon>Metazoa</taxon>
        <taxon>Ecdysozoa</taxon>
        <taxon>Arthropoda</taxon>
        <taxon>Hexapoda</taxon>
        <taxon>Insecta</taxon>
        <taxon>Pterygota</taxon>
        <taxon>Neoptera</taxon>
        <taxon>Paraneoptera</taxon>
        <taxon>Hemiptera</taxon>
        <taxon>Sternorrhyncha</taxon>
        <taxon>Psylloidea</taxon>
        <taxon>Psyllidae</taxon>
        <taxon>Diaphorininae</taxon>
        <taxon>Diaphorina</taxon>
    </lineage>
</organism>
<name>A0A3Q0J6Z4_DIACI</name>
<reference evidence="3" key="1">
    <citation type="submission" date="2025-08" db="UniProtKB">
        <authorList>
            <consortium name="RefSeq"/>
        </authorList>
    </citation>
    <scope>IDENTIFICATION</scope>
</reference>
<protein>
    <submittedName>
        <fullName evidence="3">Uncharacterized protein LOC103515873</fullName>
    </submittedName>
</protein>
<evidence type="ECO:0000256" key="1">
    <source>
        <dbReference type="SAM" id="MobiDB-lite"/>
    </source>
</evidence>
<dbReference type="PaxDb" id="121845-A0A3Q0J6Z4"/>